<reference evidence="5" key="1">
    <citation type="submission" date="2016-06" db="UniProtKB">
        <authorList>
            <consortium name="WormBaseParasite"/>
        </authorList>
    </citation>
    <scope>IDENTIFICATION</scope>
</reference>
<accession>A0A183AQQ6</accession>
<dbReference type="AlphaFoldDB" id="A0A183AQQ6"/>
<dbReference type="OrthoDB" id="2126613at2759"/>
<evidence type="ECO:0000313" key="3">
    <source>
        <dbReference type="EMBL" id="VDP85121.1"/>
    </source>
</evidence>
<proteinExistence type="predicted"/>
<protein>
    <submittedName>
        <fullName evidence="5">Rab-GAP TBC domain-containing protein</fullName>
    </submittedName>
</protein>
<organism evidence="5">
    <name type="scientific">Echinostoma caproni</name>
    <dbReference type="NCBI Taxonomy" id="27848"/>
    <lineage>
        <taxon>Eukaryota</taxon>
        <taxon>Metazoa</taxon>
        <taxon>Spiralia</taxon>
        <taxon>Lophotrochozoa</taxon>
        <taxon>Platyhelminthes</taxon>
        <taxon>Trematoda</taxon>
        <taxon>Digenea</taxon>
        <taxon>Plagiorchiida</taxon>
        <taxon>Echinostomata</taxon>
        <taxon>Echinostomatoidea</taxon>
        <taxon>Echinostomatidae</taxon>
        <taxon>Echinostoma</taxon>
    </lineage>
</organism>
<reference evidence="3 4" key="2">
    <citation type="submission" date="2018-11" db="EMBL/GenBank/DDBJ databases">
        <authorList>
            <consortium name="Pathogen Informatics"/>
        </authorList>
    </citation>
    <scope>NUCLEOTIDE SEQUENCE [LARGE SCALE GENOMIC DNA]</scope>
    <source>
        <strain evidence="3 4">Egypt</strain>
    </source>
</reference>
<feature type="region of interest" description="Disordered" evidence="2">
    <location>
        <begin position="441"/>
        <end position="474"/>
    </location>
</feature>
<keyword evidence="4" id="KW-1185">Reference proteome</keyword>
<evidence type="ECO:0000313" key="4">
    <source>
        <dbReference type="Proteomes" id="UP000272942"/>
    </source>
</evidence>
<feature type="compositionally biased region" description="Basic and acidic residues" evidence="2">
    <location>
        <begin position="458"/>
        <end position="474"/>
    </location>
</feature>
<evidence type="ECO:0000256" key="1">
    <source>
        <dbReference type="SAM" id="Coils"/>
    </source>
</evidence>
<gene>
    <name evidence="3" type="ORF">ECPE_LOCUS9291</name>
</gene>
<name>A0A183AQQ6_9TREM</name>
<dbReference type="Proteomes" id="UP000272942">
    <property type="component" value="Unassembled WGS sequence"/>
</dbReference>
<evidence type="ECO:0000313" key="5">
    <source>
        <dbReference type="WBParaSite" id="ECPE_0000931901-mRNA-1"/>
    </source>
</evidence>
<evidence type="ECO:0000256" key="2">
    <source>
        <dbReference type="SAM" id="MobiDB-lite"/>
    </source>
</evidence>
<dbReference type="WBParaSite" id="ECPE_0000931901-mRNA-1">
    <property type="protein sequence ID" value="ECPE_0000931901-mRNA-1"/>
    <property type="gene ID" value="ECPE_0000931901"/>
</dbReference>
<feature type="coiled-coil region" evidence="1">
    <location>
        <begin position="583"/>
        <end position="645"/>
    </location>
</feature>
<dbReference type="EMBL" id="UZAN01047178">
    <property type="protein sequence ID" value="VDP85121.1"/>
    <property type="molecule type" value="Genomic_DNA"/>
</dbReference>
<keyword evidence="1" id="KW-0175">Coiled coil</keyword>
<sequence length="705" mass="80456">MSDLSDKVINFPIWLENSLTDITVTKEWAAYVNELSRMVGKVFRTANIQKMDQLTSNALDQILLNQSKRLTGSSSHTELRRKLCQLIVRHLTNEVEQRMLCYQPLISSFNQAHPNTVAPWTMRRTADDVPPPDTIAGVTSSILPNRADLITVEAREATVALLTKHPKLCHKLAIRFCNLRNLYTSLLRTDVEKTRSIRDEAILRQCEKYLEEDITVRSMRGSIGCIRALKAVLSFFHLVLNMTEHLRGSVIRIAGTLVLAMSDFLPRNQPPNLAEVVILLEQLFSLMSQLPIYVTRQPSVWLRRYCPSNSHIATETHAPNHDKELRSAFGISVLHQLRRIDSQMATTLLNEWAFSQGTDIPFDFAQQDDFCGTIVYDVVASILESLFAGFLQPDILLFVWDQIMLCLVGASPTPHSLDYLLSAILAILIYLTGLRQSQSEAQANGASKESRTVGVNTEPERKSKIDKPTRDMRKVDQVTGSVNDTPLAPDDSHPRLWPDRIRQVGLQLKLEDIRFLFKNHFFSGFYCLLADMETSKNPIDDASSISATSPWKEWFSQSDQPTNTVLQSRQTQQALRVDELIKLRNLEETVVETQKTSRELRDNLRVVQENSDQLNNQLKQAKLRQQQLMEENRSWSSLVKNMEKKMAQKTNEVDSRVNGLRKFKLSQFVHSYMEANRKKEQDYVNESGAENISLIPEKSTTDEQK</sequence>
<feature type="region of interest" description="Disordered" evidence="2">
    <location>
        <begin position="677"/>
        <end position="705"/>
    </location>
</feature>